<feature type="region of interest" description="Disordered" evidence="1">
    <location>
        <begin position="28"/>
        <end position="170"/>
    </location>
</feature>
<accession>A0AAN6JJ23</accession>
<evidence type="ECO:0000256" key="1">
    <source>
        <dbReference type="SAM" id="MobiDB-lite"/>
    </source>
</evidence>
<feature type="non-terminal residue" evidence="2">
    <location>
        <position position="271"/>
    </location>
</feature>
<feature type="region of interest" description="Disordered" evidence="1">
    <location>
        <begin position="182"/>
        <end position="227"/>
    </location>
</feature>
<dbReference type="AlphaFoldDB" id="A0AAN6JJ23"/>
<proteinExistence type="predicted"/>
<sequence>MDPPDTPTPTRSRPEAGLRGTIDLPDLFSAHRRPGAAGASIDDQGIISLSPTQPRATPMRPGILRPRDLLTPTPAAASKRVRIVSETGTEQDRDTPATADEEELIDPQPAAETTSPANMQGAADKPAGRPPRQAAVEANVSLTRKAQQAALGLGGTRTSPGSLGSSLGIRAANSTEDVAMIAEPQEDSSLHPAGTAREDGADPAAAKGKQQQAKATKKPDAATAAGTDEVGRLIAAIERQQRAKADATTRLIKVVDEVCQAGALSISGAEV</sequence>
<dbReference type="EMBL" id="JAPDMQ010000375">
    <property type="protein sequence ID" value="KAK0525920.1"/>
    <property type="molecule type" value="Genomic_DNA"/>
</dbReference>
<comment type="caution">
    <text evidence="2">The sequence shown here is derived from an EMBL/GenBank/DDBJ whole genome shotgun (WGS) entry which is preliminary data.</text>
</comment>
<feature type="region of interest" description="Disordered" evidence="1">
    <location>
        <begin position="1"/>
        <end position="20"/>
    </location>
</feature>
<feature type="compositionally biased region" description="Polar residues" evidence="1">
    <location>
        <begin position="156"/>
        <end position="165"/>
    </location>
</feature>
<gene>
    <name evidence="2" type="ORF">OC842_005351</name>
</gene>
<reference evidence="2" key="1">
    <citation type="journal article" date="2023" name="PhytoFront">
        <title>Draft Genome Resources of Seven Strains of Tilletia horrida, Causal Agent of Kernel Smut of Rice.</title>
        <authorList>
            <person name="Khanal S."/>
            <person name="Antony Babu S."/>
            <person name="Zhou X.G."/>
        </authorList>
    </citation>
    <scope>NUCLEOTIDE SEQUENCE</scope>
    <source>
        <strain evidence="2">TX3</strain>
    </source>
</reference>
<name>A0AAN6JJ23_9BASI</name>
<organism evidence="2 3">
    <name type="scientific">Tilletia horrida</name>
    <dbReference type="NCBI Taxonomy" id="155126"/>
    <lineage>
        <taxon>Eukaryota</taxon>
        <taxon>Fungi</taxon>
        <taxon>Dikarya</taxon>
        <taxon>Basidiomycota</taxon>
        <taxon>Ustilaginomycotina</taxon>
        <taxon>Exobasidiomycetes</taxon>
        <taxon>Tilletiales</taxon>
        <taxon>Tilletiaceae</taxon>
        <taxon>Tilletia</taxon>
    </lineage>
</organism>
<evidence type="ECO:0000313" key="2">
    <source>
        <dbReference type="EMBL" id="KAK0525920.1"/>
    </source>
</evidence>
<dbReference type="Proteomes" id="UP001176521">
    <property type="component" value="Unassembled WGS sequence"/>
</dbReference>
<feature type="compositionally biased region" description="Low complexity" evidence="1">
    <location>
        <begin position="202"/>
        <end position="214"/>
    </location>
</feature>
<protein>
    <submittedName>
        <fullName evidence="2">Uncharacterized protein</fullName>
    </submittedName>
</protein>
<evidence type="ECO:0000313" key="3">
    <source>
        <dbReference type="Proteomes" id="UP001176521"/>
    </source>
</evidence>
<keyword evidence="3" id="KW-1185">Reference proteome</keyword>